<comment type="similarity">
    <text evidence="8">Belongs to the G-protein coupled receptor 1 family.</text>
</comment>
<dbReference type="AlphaFoldDB" id="A0A8C6V8T2"/>
<dbReference type="Proteomes" id="UP000694559">
    <property type="component" value="Unplaced"/>
</dbReference>
<dbReference type="InterPro" id="IPR000276">
    <property type="entry name" value="GPCR_Rhodpsn"/>
</dbReference>
<keyword evidence="9" id="KW-0716">Sensory transduction</keyword>
<dbReference type="PANTHER" id="PTHR48018">
    <property type="entry name" value="OLFACTORY RECEPTOR"/>
    <property type="match status" value="1"/>
</dbReference>
<sequence>MQCEETENCGFLIICLGHSWVHKEISMWNHSQVSKFILLGITDQKQLQLPLFVLFLLVYIITLVGNLGMIMLIKTDSRLHIPMYFFLSNLAFVDINYSSSITPNMLVSLLTERKSIGFAACAIQMFVFVICGSTECLLLAVMAFDRYVAICHPLRYSVIMSGKICVGLAAISYFLGIFYAVLHTTLSFSLSFCGSNLINHYYCDIPPLLQLSCSDTHTNETAIFAQVSINCVGTTVTILFSYASILITILKIRSAQSRRKAFSTCSSHLIVVSLFYGTIFFMYLRPSSTYSLEQDKVASLFYTVVIPMLNPLIYSLRNKEVKEAFQKILEKLIYFHRKH</sequence>
<reference evidence="11" key="2">
    <citation type="submission" date="2025-09" db="UniProtKB">
        <authorList>
            <consortium name="Ensembl"/>
        </authorList>
    </citation>
    <scope>IDENTIFICATION</scope>
</reference>
<protein>
    <recommendedName>
        <fullName evidence="9">Olfactory receptor</fullName>
    </recommendedName>
</protein>
<dbReference type="GO" id="GO:0004984">
    <property type="term" value="F:olfactory receptor activity"/>
    <property type="evidence" value="ECO:0007669"/>
    <property type="project" value="InterPro"/>
</dbReference>
<feature type="transmembrane region" description="Helical" evidence="9">
    <location>
        <begin position="262"/>
        <end position="285"/>
    </location>
</feature>
<dbReference type="CDD" id="cd15230">
    <property type="entry name" value="7tmA_OR5-like"/>
    <property type="match status" value="1"/>
</dbReference>
<evidence type="ECO:0000256" key="1">
    <source>
        <dbReference type="ARBA" id="ARBA00004141"/>
    </source>
</evidence>
<feature type="domain" description="G-protein coupled receptors family 1 profile" evidence="10">
    <location>
        <begin position="65"/>
        <end position="314"/>
    </location>
</feature>
<keyword evidence="4 8" id="KW-0297">G-protein coupled receptor</keyword>
<evidence type="ECO:0000256" key="7">
    <source>
        <dbReference type="ARBA" id="ARBA00023224"/>
    </source>
</evidence>
<evidence type="ECO:0000256" key="8">
    <source>
        <dbReference type="RuleBase" id="RU000688"/>
    </source>
</evidence>
<dbReference type="SUPFAM" id="SSF81321">
    <property type="entry name" value="Family A G protein-coupled receptor-like"/>
    <property type="match status" value="1"/>
</dbReference>
<evidence type="ECO:0000259" key="10">
    <source>
        <dbReference type="PROSITE" id="PS50262"/>
    </source>
</evidence>
<keyword evidence="3 9" id="KW-1133">Transmembrane helix</keyword>
<evidence type="ECO:0000256" key="4">
    <source>
        <dbReference type="ARBA" id="ARBA00023040"/>
    </source>
</evidence>
<keyword evidence="7 8" id="KW-0807">Transducer</keyword>
<organism evidence="11 12">
    <name type="scientific">Naja naja</name>
    <name type="common">Indian cobra</name>
    <dbReference type="NCBI Taxonomy" id="35670"/>
    <lineage>
        <taxon>Eukaryota</taxon>
        <taxon>Metazoa</taxon>
        <taxon>Chordata</taxon>
        <taxon>Craniata</taxon>
        <taxon>Vertebrata</taxon>
        <taxon>Euteleostomi</taxon>
        <taxon>Lepidosauria</taxon>
        <taxon>Squamata</taxon>
        <taxon>Bifurcata</taxon>
        <taxon>Unidentata</taxon>
        <taxon>Episquamata</taxon>
        <taxon>Toxicofera</taxon>
        <taxon>Serpentes</taxon>
        <taxon>Colubroidea</taxon>
        <taxon>Elapidae</taxon>
        <taxon>Elapinae</taxon>
        <taxon>Naja</taxon>
    </lineage>
</organism>
<dbReference type="OrthoDB" id="5964498at2759"/>
<feature type="transmembrane region" description="Helical" evidence="9">
    <location>
        <begin position="164"/>
        <end position="182"/>
    </location>
</feature>
<comment type="subcellular location">
    <subcellularLocation>
        <location evidence="9">Cell membrane</location>
        <topology evidence="9">Multi-pass membrane protein</topology>
    </subcellularLocation>
    <subcellularLocation>
        <location evidence="1">Membrane</location>
        <topology evidence="1">Multi-pass membrane protein</topology>
    </subcellularLocation>
</comment>
<dbReference type="Gene3D" id="1.20.1070.10">
    <property type="entry name" value="Rhodopsin 7-helix transmembrane proteins"/>
    <property type="match status" value="1"/>
</dbReference>
<dbReference type="GeneTree" id="ENSGT01150000286921"/>
<dbReference type="FunFam" id="1.20.1070.10:FF:000003">
    <property type="entry name" value="Olfactory receptor"/>
    <property type="match status" value="1"/>
</dbReference>
<feature type="transmembrane region" description="Helical" evidence="9">
    <location>
        <begin position="297"/>
        <end position="316"/>
    </location>
</feature>
<dbReference type="PRINTS" id="PR00237">
    <property type="entry name" value="GPCRRHODOPSN"/>
</dbReference>
<evidence type="ECO:0000256" key="5">
    <source>
        <dbReference type="ARBA" id="ARBA00023136"/>
    </source>
</evidence>
<dbReference type="GO" id="GO:0005886">
    <property type="term" value="C:plasma membrane"/>
    <property type="evidence" value="ECO:0007669"/>
    <property type="project" value="UniProtKB-SubCell"/>
</dbReference>
<proteinExistence type="inferred from homology"/>
<name>A0A8C6V8T2_NAJNA</name>
<dbReference type="InterPro" id="IPR000725">
    <property type="entry name" value="Olfact_rcpt"/>
</dbReference>
<dbReference type="Ensembl" id="ENSNNAT00000000654.1">
    <property type="protein sequence ID" value="ENSNNAP00000000614.1"/>
    <property type="gene ID" value="ENSNNAG00000000386.1"/>
</dbReference>
<evidence type="ECO:0000256" key="6">
    <source>
        <dbReference type="ARBA" id="ARBA00023170"/>
    </source>
</evidence>
<evidence type="ECO:0000256" key="3">
    <source>
        <dbReference type="ARBA" id="ARBA00022989"/>
    </source>
</evidence>
<dbReference type="GO" id="GO:0004930">
    <property type="term" value="F:G protein-coupled receptor activity"/>
    <property type="evidence" value="ECO:0007669"/>
    <property type="project" value="UniProtKB-KW"/>
</dbReference>
<evidence type="ECO:0000313" key="11">
    <source>
        <dbReference type="Ensembl" id="ENSNNAP00000000614.1"/>
    </source>
</evidence>
<feature type="transmembrane region" description="Helical" evidence="9">
    <location>
        <begin position="117"/>
        <end position="144"/>
    </location>
</feature>
<dbReference type="Pfam" id="PF13853">
    <property type="entry name" value="7tm_4"/>
    <property type="match status" value="1"/>
</dbReference>
<reference evidence="11" key="1">
    <citation type="submission" date="2025-08" db="UniProtKB">
        <authorList>
            <consortium name="Ensembl"/>
        </authorList>
    </citation>
    <scope>IDENTIFICATION</scope>
</reference>
<evidence type="ECO:0000313" key="12">
    <source>
        <dbReference type="Proteomes" id="UP000694559"/>
    </source>
</evidence>
<keyword evidence="9" id="KW-1003">Cell membrane</keyword>
<keyword evidence="2 8" id="KW-0812">Transmembrane</keyword>
<keyword evidence="5 9" id="KW-0472">Membrane</keyword>
<feature type="transmembrane region" description="Helical" evidence="9">
    <location>
        <begin position="227"/>
        <end position="250"/>
    </location>
</feature>
<evidence type="ECO:0000256" key="9">
    <source>
        <dbReference type="RuleBase" id="RU363047"/>
    </source>
</evidence>
<accession>A0A8C6V8T2</accession>
<dbReference type="PROSITE" id="PS50262">
    <property type="entry name" value="G_PROTEIN_RECEP_F1_2"/>
    <property type="match status" value="1"/>
</dbReference>
<keyword evidence="12" id="KW-1185">Reference proteome</keyword>
<keyword evidence="9" id="KW-0552">Olfaction</keyword>
<evidence type="ECO:0000256" key="2">
    <source>
        <dbReference type="ARBA" id="ARBA00022692"/>
    </source>
</evidence>
<dbReference type="InterPro" id="IPR017452">
    <property type="entry name" value="GPCR_Rhodpsn_7TM"/>
</dbReference>
<feature type="transmembrane region" description="Helical" evidence="9">
    <location>
        <begin position="49"/>
        <end position="72"/>
    </location>
</feature>
<dbReference type="PROSITE" id="PS00237">
    <property type="entry name" value="G_PROTEIN_RECEP_F1_1"/>
    <property type="match status" value="1"/>
</dbReference>
<dbReference type="PRINTS" id="PR00245">
    <property type="entry name" value="OLFACTORYR"/>
</dbReference>
<keyword evidence="6 8" id="KW-0675">Receptor</keyword>